<feature type="transmembrane region" description="Helical" evidence="1">
    <location>
        <begin position="240"/>
        <end position="265"/>
    </location>
</feature>
<feature type="transmembrane region" description="Helical" evidence="1">
    <location>
        <begin position="152"/>
        <end position="173"/>
    </location>
</feature>
<dbReference type="PANTHER" id="PTHR37305:SF1">
    <property type="entry name" value="MEMBRANE PROTEIN"/>
    <property type="match status" value="1"/>
</dbReference>
<organism evidence="2 3">
    <name type="scientific">Aureibacillus halotolerans</name>
    <dbReference type="NCBI Taxonomy" id="1508390"/>
    <lineage>
        <taxon>Bacteria</taxon>
        <taxon>Bacillati</taxon>
        <taxon>Bacillota</taxon>
        <taxon>Bacilli</taxon>
        <taxon>Bacillales</taxon>
        <taxon>Bacillaceae</taxon>
        <taxon>Aureibacillus</taxon>
    </lineage>
</organism>
<feature type="transmembrane region" description="Helical" evidence="1">
    <location>
        <begin position="207"/>
        <end position="228"/>
    </location>
</feature>
<protein>
    <submittedName>
        <fullName evidence="2">ABC-2 type transport system permease protein</fullName>
    </submittedName>
</protein>
<dbReference type="AlphaFoldDB" id="A0A4R6U5H2"/>
<keyword evidence="1" id="KW-1133">Transmembrane helix</keyword>
<name>A0A4R6U5H2_9BACI</name>
<evidence type="ECO:0000313" key="2">
    <source>
        <dbReference type="EMBL" id="TDQ40792.1"/>
    </source>
</evidence>
<dbReference type="PANTHER" id="PTHR37305">
    <property type="entry name" value="INTEGRAL MEMBRANE PROTEIN-RELATED"/>
    <property type="match status" value="1"/>
</dbReference>
<dbReference type="Pfam" id="PF12730">
    <property type="entry name" value="ABC2_membrane_4"/>
    <property type="match status" value="1"/>
</dbReference>
<sequence length="316" mass="35665">MIRLIQNEWMKVWARKSQWVWLALLGVGIAVVLILTFRTAAPAEQDWKALLLQENQQHEQTIAEGSEWSDPTMLRADIRENNYRIQHDLPPERMLQENVWSFLRSSVHLLNLVGLMVIIMAATIVSTEFKTGTIKLLLVRPPSRFRVLMSKYLTVVVYALMLASLLFGLSFLIGSICFGFEDRAVDILHRGDQLIERSAITGVLIEYATSIIHLLVIGTLAFAISTIFKSDKMSIILSLLAYYGGTITTGVLLAFFDWAKYLFFINADLGQYFSSEGAILEGMTLGFSITILLLHWLLFIGAAALIFQKREITTGE</sequence>
<feature type="transmembrane region" description="Helical" evidence="1">
    <location>
        <begin position="285"/>
        <end position="307"/>
    </location>
</feature>
<comment type="caution">
    <text evidence="2">The sequence shown here is derived from an EMBL/GenBank/DDBJ whole genome shotgun (WGS) entry which is preliminary data.</text>
</comment>
<dbReference type="EMBL" id="SNYJ01000005">
    <property type="protein sequence ID" value="TDQ40792.1"/>
    <property type="molecule type" value="Genomic_DNA"/>
</dbReference>
<proteinExistence type="predicted"/>
<keyword evidence="1" id="KW-0472">Membrane</keyword>
<feature type="transmembrane region" description="Helical" evidence="1">
    <location>
        <begin position="20"/>
        <end position="41"/>
    </location>
</feature>
<keyword evidence="1" id="KW-0812">Transmembrane</keyword>
<evidence type="ECO:0000313" key="3">
    <source>
        <dbReference type="Proteomes" id="UP000295632"/>
    </source>
</evidence>
<dbReference type="OrthoDB" id="8613028at2"/>
<reference evidence="2 3" key="1">
    <citation type="submission" date="2019-03" db="EMBL/GenBank/DDBJ databases">
        <title>Genomic Encyclopedia of Type Strains, Phase IV (KMG-IV): sequencing the most valuable type-strain genomes for metagenomic binning, comparative biology and taxonomic classification.</title>
        <authorList>
            <person name="Goeker M."/>
        </authorList>
    </citation>
    <scope>NUCLEOTIDE SEQUENCE [LARGE SCALE GENOMIC DNA]</scope>
    <source>
        <strain evidence="2 3">DSM 28697</strain>
    </source>
</reference>
<gene>
    <name evidence="2" type="ORF">EV213_105138</name>
</gene>
<accession>A0A4R6U5H2</accession>
<feature type="transmembrane region" description="Helical" evidence="1">
    <location>
        <begin position="109"/>
        <end position="131"/>
    </location>
</feature>
<dbReference type="RefSeq" id="WP_133579988.1">
    <property type="nucleotide sequence ID" value="NZ_SNYJ01000005.1"/>
</dbReference>
<evidence type="ECO:0000256" key="1">
    <source>
        <dbReference type="SAM" id="Phobius"/>
    </source>
</evidence>
<dbReference type="Proteomes" id="UP000295632">
    <property type="component" value="Unassembled WGS sequence"/>
</dbReference>
<keyword evidence="3" id="KW-1185">Reference proteome</keyword>